<dbReference type="Proteomes" id="UP000308197">
    <property type="component" value="Unassembled WGS sequence"/>
</dbReference>
<evidence type="ECO:0000256" key="1">
    <source>
        <dbReference type="SAM" id="MobiDB-lite"/>
    </source>
</evidence>
<feature type="region of interest" description="Disordered" evidence="1">
    <location>
        <begin position="52"/>
        <end position="82"/>
    </location>
</feature>
<evidence type="ECO:0000313" key="3">
    <source>
        <dbReference type="Proteomes" id="UP000308197"/>
    </source>
</evidence>
<sequence length="152" mass="15951">MSVPSNVSVQNAALPPDGFPRTPNGSIIWVPATPLPLQQNGNENTRVAEAAPAADPDGYMSPDVVARDTFDLGTPSQPPPPLTQRVISYQEAERLMQAVVGPGVLTNENGEVIGCRKSFEDDDDDGDLATVVPETPDRSPPGSNWGSSTATA</sequence>
<keyword evidence="3" id="KW-1185">Reference proteome</keyword>
<organism evidence="2 3">
    <name type="scientific">Polyporus arcularius HHB13444</name>
    <dbReference type="NCBI Taxonomy" id="1314778"/>
    <lineage>
        <taxon>Eukaryota</taxon>
        <taxon>Fungi</taxon>
        <taxon>Dikarya</taxon>
        <taxon>Basidiomycota</taxon>
        <taxon>Agaricomycotina</taxon>
        <taxon>Agaricomycetes</taxon>
        <taxon>Polyporales</taxon>
        <taxon>Polyporaceae</taxon>
        <taxon>Polyporus</taxon>
    </lineage>
</organism>
<proteinExistence type="predicted"/>
<gene>
    <name evidence="2" type="ORF">K466DRAFT_571166</name>
</gene>
<feature type="compositionally biased region" description="Polar residues" evidence="1">
    <location>
        <begin position="1"/>
        <end position="11"/>
    </location>
</feature>
<reference evidence="2 3" key="1">
    <citation type="journal article" date="2019" name="Nat. Ecol. Evol.">
        <title>Megaphylogeny resolves global patterns of mushroom evolution.</title>
        <authorList>
            <person name="Varga T."/>
            <person name="Krizsan K."/>
            <person name="Foldi C."/>
            <person name="Dima B."/>
            <person name="Sanchez-Garcia M."/>
            <person name="Sanchez-Ramirez S."/>
            <person name="Szollosi G.J."/>
            <person name="Szarkandi J.G."/>
            <person name="Papp V."/>
            <person name="Albert L."/>
            <person name="Andreopoulos W."/>
            <person name="Angelini C."/>
            <person name="Antonin V."/>
            <person name="Barry K.W."/>
            <person name="Bougher N.L."/>
            <person name="Buchanan P."/>
            <person name="Buyck B."/>
            <person name="Bense V."/>
            <person name="Catcheside P."/>
            <person name="Chovatia M."/>
            <person name="Cooper J."/>
            <person name="Damon W."/>
            <person name="Desjardin D."/>
            <person name="Finy P."/>
            <person name="Geml J."/>
            <person name="Haridas S."/>
            <person name="Hughes K."/>
            <person name="Justo A."/>
            <person name="Karasinski D."/>
            <person name="Kautmanova I."/>
            <person name="Kiss B."/>
            <person name="Kocsube S."/>
            <person name="Kotiranta H."/>
            <person name="LaButti K.M."/>
            <person name="Lechner B.E."/>
            <person name="Liimatainen K."/>
            <person name="Lipzen A."/>
            <person name="Lukacs Z."/>
            <person name="Mihaltcheva S."/>
            <person name="Morgado L.N."/>
            <person name="Niskanen T."/>
            <person name="Noordeloos M.E."/>
            <person name="Ohm R.A."/>
            <person name="Ortiz-Santana B."/>
            <person name="Ovrebo C."/>
            <person name="Racz N."/>
            <person name="Riley R."/>
            <person name="Savchenko A."/>
            <person name="Shiryaev A."/>
            <person name="Soop K."/>
            <person name="Spirin V."/>
            <person name="Szebenyi C."/>
            <person name="Tomsovsky M."/>
            <person name="Tulloss R.E."/>
            <person name="Uehling J."/>
            <person name="Grigoriev I.V."/>
            <person name="Vagvolgyi C."/>
            <person name="Papp T."/>
            <person name="Martin F.M."/>
            <person name="Miettinen O."/>
            <person name="Hibbett D.S."/>
            <person name="Nagy L.G."/>
        </authorList>
    </citation>
    <scope>NUCLEOTIDE SEQUENCE [LARGE SCALE GENOMIC DNA]</scope>
    <source>
        <strain evidence="2 3">HHB13444</strain>
    </source>
</reference>
<evidence type="ECO:0000313" key="2">
    <source>
        <dbReference type="EMBL" id="TFK77929.1"/>
    </source>
</evidence>
<dbReference type="InParanoid" id="A0A5C3NMN2"/>
<feature type="region of interest" description="Disordered" evidence="1">
    <location>
        <begin position="1"/>
        <end position="25"/>
    </location>
</feature>
<dbReference type="AlphaFoldDB" id="A0A5C3NMN2"/>
<accession>A0A5C3NMN2</accession>
<feature type="compositionally biased region" description="Polar residues" evidence="1">
    <location>
        <begin position="141"/>
        <end position="152"/>
    </location>
</feature>
<dbReference type="EMBL" id="ML212987">
    <property type="protein sequence ID" value="TFK77929.1"/>
    <property type="molecule type" value="Genomic_DNA"/>
</dbReference>
<protein>
    <submittedName>
        <fullName evidence="2">Uncharacterized protein</fullName>
    </submittedName>
</protein>
<name>A0A5C3NMN2_9APHY</name>
<feature type="region of interest" description="Disordered" evidence="1">
    <location>
        <begin position="116"/>
        <end position="152"/>
    </location>
</feature>
<feature type="non-terminal residue" evidence="2">
    <location>
        <position position="152"/>
    </location>
</feature>